<comment type="caution">
    <text evidence="1">The sequence shown here is derived from an EMBL/GenBank/DDBJ whole genome shotgun (WGS) entry which is preliminary data.</text>
</comment>
<dbReference type="Proteomes" id="UP000252355">
    <property type="component" value="Unassembled WGS sequence"/>
</dbReference>
<organism evidence="1 2">
    <name type="scientific">Candidatus Ozemobacter sibiricus</name>
    <dbReference type="NCBI Taxonomy" id="2268124"/>
    <lineage>
        <taxon>Bacteria</taxon>
        <taxon>Candidatus Ozemobacteria</taxon>
        <taxon>Candidatus Ozemobacterales</taxon>
        <taxon>Candidatus Ozemobacteraceae</taxon>
        <taxon>Candidatus Ozemobacter</taxon>
    </lineage>
</organism>
<proteinExistence type="predicted"/>
<evidence type="ECO:0000313" key="1">
    <source>
        <dbReference type="EMBL" id="RCK81142.1"/>
    </source>
</evidence>
<evidence type="ECO:0000313" key="2">
    <source>
        <dbReference type="Proteomes" id="UP000252355"/>
    </source>
</evidence>
<gene>
    <name evidence="1" type="ORF">OZSIB_2519</name>
</gene>
<protein>
    <submittedName>
        <fullName evidence="1">Putative ATPase with chaperone activity, associated with Flp pilus assembly</fullName>
    </submittedName>
</protein>
<dbReference type="Gene3D" id="3.40.50.300">
    <property type="entry name" value="P-loop containing nucleotide triphosphate hydrolases"/>
    <property type="match status" value="1"/>
</dbReference>
<sequence>MGVDLRQYIPKQPDQPIDLKVDLEIITNQVMKELYVHGKKVPRHLSKSLKVHVDIIQKIINELKQAELVGMVGGSGMGSDYQYGLYPKGTERAKAILERDAYLGPAPVGFEEYIRVTKAVLEANKKGFTINMKTLQEKFAHALGYKDVLMQIGQAVCARKPAFVFGFPGNGKTFLCSSVVRLLPPMVVPYAVNIGGQLVRIYDPSCHVAVENFDMDGLDERWVVVQPPLIIAGGELTLEDLEVVYNKKYGCFDAPPQVKATGGVLLIDDLGRQRCSVEELFNRFIIPLENKVDFLVLGGQRMEVPTDEIVLFSTNLDPMKIVDDAFLRRLPYKINVRNPTREEYLEIWKAGATKLGLKYDQAVMDHLFSLYKKDRRGLRAVHPRDILNIIYDRKRFMEVADTAISQAEIEDAYKIYFVSGMTLIETFE</sequence>
<name>A0A367ZUV1_9BACT</name>
<dbReference type="InterPro" id="IPR027417">
    <property type="entry name" value="P-loop_NTPase"/>
</dbReference>
<reference evidence="1 2" key="1">
    <citation type="submission" date="2018-05" db="EMBL/GenBank/DDBJ databases">
        <title>A metagenomic window into the 2 km-deep terrestrial subsurface aquifer revealed taxonomically and functionally diverse microbial community comprising novel uncultured bacterial lineages.</title>
        <authorList>
            <person name="Kadnikov V.V."/>
            <person name="Mardanov A.V."/>
            <person name="Beletsky A.V."/>
            <person name="Banks D."/>
            <person name="Pimenov N.V."/>
            <person name="Frank Y.A."/>
            <person name="Karnachuk O.V."/>
            <person name="Ravin N.V."/>
        </authorList>
    </citation>
    <scope>NUCLEOTIDE SEQUENCE [LARGE SCALE GENOMIC DNA]</scope>
    <source>
        <strain evidence="1">BY5</strain>
    </source>
</reference>
<dbReference type="AlphaFoldDB" id="A0A367ZUV1"/>
<dbReference type="EMBL" id="QOQW01000003">
    <property type="protein sequence ID" value="RCK81142.1"/>
    <property type="molecule type" value="Genomic_DNA"/>
</dbReference>
<accession>A0A367ZUV1</accession>
<dbReference type="SUPFAM" id="SSF52540">
    <property type="entry name" value="P-loop containing nucleoside triphosphate hydrolases"/>
    <property type="match status" value="1"/>
</dbReference>